<organism evidence="3 4">
    <name type="scientific">Pseudomicrostroma glucosiphilum</name>
    <dbReference type="NCBI Taxonomy" id="1684307"/>
    <lineage>
        <taxon>Eukaryota</taxon>
        <taxon>Fungi</taxon>
        <taxon>Dikarya</taxon>
        <taxon>Basidiomycota</taxon>
        <taxon>Ustilaginomycotina</taxon>
        <taxon>Exobasidiomycetes</taxon>
        <taxon>Microstromatales</taxon>
        <taxon>Microstromatales incertae sedis</taxon>
        <taxon>Pseudomicrostroma</taxon>
    </lineage>
</organism>
<sequence length="74" mass="8296">MIRRPPTSILVSSSDIEELKAIRKKAREESLSTADQQKPDTPLQGQPDSSQHPADRRAGERREMTAAERIGLTR</sequence>
<dbReference type="GO" id="GO:0031145">
    <property type="term" value="P:anaphase-promoting complex-dependent catabolic process"/>
    <property type="evidence" value="ECO:0007669"/>
    <property type="project" value="InterPro"/>
</dbReference>
<dbReference type="EMBL" id="KZ819323">
    <property type="protein sequence ID" value="PWN22481.1"/>
    <property type="molecule type" value="Genomic_DNA"/>
</dbReference>
<feature type="compositionally biased region" description="Polar residues" evidence="2">
    <location>
        <begin position="43"/>
        <end position="52"/>
    </location>
</feature>
<dbReference type="GO" id="GO:0005680">
    <property type="term" value="C:anaphase-promoting complex"/>
    <property type="evidence" value="ECO:0007669"/>
    <property type="project" value="InterPro"/>
</dbReference>
<feature type="compositionally biased region" description="Basic and acidic residues" evidence="2">
    <location>
        <begin position="53"/>
        <end position="66"/>
    </location>
</feature>
<dbReference type="Proteomes" id="UP000245942">
    <property type="component" value="Unassembled WGS sequence"/>
</dbReference>
<dbReference type="AlphaFoldDB" id="A0A316UDR1"/>
<proteinExistence type="predicted"/>
<evidence type="ECO:0000256" key="1">
    <source>
        <dbReference type="ARBA" id="ARBA00022786"/>
    </source>
</evidence>
<dbReference type="Pfam" id="PF10471">
    <property type="entry name" value="ANAPC_CDC26"/>
    <property type="match status" value="1"/>
</dbReference>
<evidence type="ECO:0000256" key="2">
    <source>
        <dbReference type="SAM" id="MobiDB-lite"/>
    </source>
</evidence>
<dbReference type="GeneID" id="37013735"/>
<gene>
    <name evidence="3" type="ORF">BCV69DRAFT_281473</name>
</gene>
<name>A0A316UDR1_9BASI</name>
<reference evidence="3 4" key="1">
    <citation type="journal article" date="2018" name="Mol. Biol. Evol.">
        <title>Broad Genomic Sampling Reveals a Smut Pathogenic Ancestry of the Fungal Clade Ustilaginomycotina.</title>
        <authorList>
            <person name="Kijpornyongpan T."/>
            <person name="Mondo S.J."/>
            <person name="Barry K."/>
            <person name="Sandor L."/>
            <person name="Lee J."/>
            <person name="Lipzen A."/>
            <person name="Pangilinan J."/>
            <person name="LaButti K."/>
            <person name="Hainaut M."/>
            <person name="Henrissat B."/>
            <person name="Grigoriev I.V."/>
            <person name="Spatafora J.W."/>
            <person name="Aime M.C."/>
        </authorList>
    </citation>
    <scope>NUCLEOTIDE SEQUENCE [LARGE SCALE GENOMIC DNA]</scope>
    <source>
        <strain evidence="3 4">MCA 4718</strain>
    </source>
</reference>
<feature type="region of interest" description="Disordered" evidence="2">
    <location>
        <begin position="24"/>
        <end position="74"/>
    </location>
</feature>
<evidence type="ECO:0000313" key="3">
    <source>
        <dbReference type="EMBL" id="PWN22481.1"/>
    </source>
</evidence>
<evidence type="ECO:0000313" key="4">
    <source>
        <dbReference type="Proteomes" id="UP000245942"/>
    </source>
</evidence>
<accession>A0A316UDR1</accession>
<keyword evidence="1" id="KW-0833">Ubl conjugation pathway</keyword>
<dbReference type="InterPro" id="IPR018860">
    <property type="entry name" value="APC_suCDC26"/>
</dbReference>
<keyword evidence="4" id="KW-1185">Reference proteome</keyword>
<protein>
    <submittedName>
        <fullName evidence="3">Uncharacterized protein</fullName>
    </submittedName>
</protein>
<dbReference type="RefSeq" id="XP_025349641.1">
    <property type="nucleotide sequence ID" value="XM_025492001.1"/>
</dbReference>